<feature type="domain" description="DUF2231" evidence="2">
    <location>
        <begin position="6"/>
        <end position="166"/>
    </location>
</feature>
<dbReference type="EMBL" id="BSFQ01000061">
    <property type="protein sequence ID" value="GLL15986.1"/>
    <property type="molecule type" value="Genomic_DNA"/>
</dbReference>
<feature type="transmembrane region" description="Helical" evidence="1">
    <location>
        <begin position="86"/>
        <end position="103"/>
    </location>
</feature>
<name>A0A9W6P1B1_9PSEU</name>
<proteinExistence type="predicted"/>
<evidence type="ECO:0000259" key="2">
    <source>
        <dbReference type="Pfam" id="PF09990"/>
    </source>
</evidence>
<evidence type="ECO:0000313" key="4">
    <source>
        <dbReference type="Proteomes" id="UP001143463"/>
    </source>
</evidence>
<dbReference type="Proteomes" id="UP001143463">
    <property type="component" value="Unassembled WGS sequence"/>
</dbReference>
<reference evidence="3" key="2">
    <citation type="submission" date="2023-01" db="EMBL/GenBank/DDBJ databases">
        <authorList>
            <person name="Sun Q."/>
            <person name="Evtushenko L."/>
        </authorList>
    </citation>
    <scope>NUCLEOTIDE SEQUENCE</scope>
    <source>
        <strain evidence="3">VKM Ac-1069</strain>
    </source>
</reference>
<accession>A0A9W6P1B1</accession>
<dbReference type="InterPro" id="IPR019251">
    <property type="entry name" value="DUF2231_TM"/>
</dbReference>
<dbReference type="RefSeq" id="WP_051738331.1">
    <property type="nucleotide sequence ID" value="NZ_BSFQ01000061.1"/>
</dbReference>
<evidence type="ECO:0000313" key="3">
    <source>
        <dbReference type="EMBL" id="GLL15986.1"/>
    </source>
</evidence>
<gene>
    <name evidence="3" type="ORF">GCM10017577_71400</name>
</gene>
<comment type="caution">
    <text evidence="3">The sequence shown here is derived from an EMBL/GenBank/DDBJ whole genome shotgun (WGS) entry which is preliminary data.</text>
</comment>
<feature type="transmembrane region" description="Helical" evidence="1">
    <location>
        <begin position="133"/>
        <end position="154"/>
    </location>
</feature>
<reference evidence="3" key="1">
    <citation type="journal article" date="2014" name="Int. J. Syst. Evol. Microbiol.">
        <title>Complete genome sequence of Corynebacterium casei LMG S-19264T (=DSM 44701T), isolated from a smear-ripened cheese.</title>
        <authorList>
            <consortium name="US DOE Joint Genome Institute (JGI-PGF)"/>
            <person name="Walter F."/>
            <person name="Albersmeier A."/>
            <person name="Kalinowski J."/>
            <person name="Ruckert C."/>
        </authorList>
    </citation>
    <scope>NUCLEOTIDE SEQUENCE</scope>
    <source>
        <strain evidence="3">VKM Ac-1069</strain>
    </source>
</reference>
<keyword evidence="4" id="KW-1185">Reference proteome</keyword>
<keyword evidence="1" id="KW-1133">Transmembrane helix</keyword>
<evidence type="ECO:0000256" key="1">
    <source>
        <dbReference type="SAM" id="Phobius"/>
    </source>
</evidence>
<feature type="transmembrane region" description="Helical" evidence="1">
    <location>
        <begin position="41"/>
        <end position="59"/>
    </location>
</feature>
<keyword evidence="1" id="KW-0472">Membrane</keyword>
<sequence length="187" mass="19440">MTTVAGLPAHILLVHAVVVLVPLTALLLVVESLWPAARRRLAWPVAALAVLTLVSVPLATEAGEWLEHRIASTPLLRTHAELGDTMLPWAAGLAVVAVLVAALQQWSRRAERRAAEAGAAAGPERRRRGRLPAAALALVAVVVAAGSVVTVYRVGDSGARAAWTGQFSATPLPRGGAPVTTGLPEHP</sequence>
<protein>
    <recommendedName>
        <fullName evidence="2">DUF2231 domain-containing protein</fullName>
    </recommendedName>
</protein>
<organism evidence="3 4">
    <name type="scientific">Pseudonocardia halophobica</name>
    <dbReference type="NCBI Taxonomy" id="29401"/>
    <lineage>
        <taxon>Bacteria</taxon>
        <taxon>Bacillati</taxon>
        <taxon>Actinomycetota</taxon>
        <taxon>Actinomycetes</taxon>
        <taxon>Pseudonocardiales</taxon>
        <taxon>Pseudonocardiaceae</taxon>
        <taxon>Pseudonocardia</taxon>
    </lineage>
</organism>
<dbReference type="Pfam" id="PF09990">
    <property type="entry name" value="DUF2231"/>
    <property type="match status" value="1"/>
</dbReference>
<keyword evidence="1" id="KW-0812">Transmembrane</keyword>
<dbReference type="AlphaFoldDB" id="A0A9W6P1B1"/>
<feature type="transmembrane region" description="Helical" evidence="1">
    <location>
        <begin position="12"/>
        <end position="34"/>
    </location>
</feature>